<dbReference type="InterPro" id="IPR002801">
    <property type="entry name" value="Asp_carbamoylTrfase_reg"/>
</dbReference>
<feature type="binding site" evidence="7">
    <location>
        <position position="138"/>
    </location>
    <ligand>
        <name>Zn(2+)</name>
        <dbReference type="ChEBI" id="CHEBI:29105"/>
    </ligand>
</feature>
<keyword evidence="5 7" id="KW-0862">Zinc</keyword>
<proteinExistence type="inferred from homology"/>
<comment type="similarity">
    <text evidence="2 7">Belongs to the PyrI family.</text>
</comment>
<evidence type="ECO:0000256" key="2">
    <source>
        <dbReference type="ARBA" id="ARBA00010498"/>
    </source>
</evidence>
<comment type="function">
    <text evidence="1 7">Involved in allosteric regulation of aspartate carbamoyltransferase.</text>
</comment>
<comment type="subunit">
    <text evidence="7">Contains catalytic and regulatory chains.</text>
</comment>
<feature type="domain" description="Aspartate carbamoyltransferase regulatory subunit N-terminal" evidence="8">
    <location>
        <begin position="7"/>
        <end position="97"/>
    </location>
</feature>
<keyword evidence="6 7" id="KW-0665">Pyrimidine biosynthesis</keyword>
<dbReference type="InterPro" id="IPR020542">
    <property type="entry name" value="Asp_carbamoyltrfase_reg_C"/>
</dbReference>
<evidence type="ECO:0000256" key="3">
    <source>
        <dbReference type="ARBA" id="ARBA00021764"/>
    </source>
</evidence>
<evidence type="ECO:0000259" key="8">
    <source>
        <dbReference type="Pfam" id="PF01948"/>
    </source>
</evidence>
<feature type="binding site" evidence="7">
    <location>
        <position position="114"/>
    </location>
    <ligand>
        <name>Zn(2+)</name>
        <dbReference type="ChEBI" id="CHEBI:29105"/>
    </ligand>
</feature>
<dbReference type="InterPro" id="IPR036792">
    <property type="entry name" value="Asp_carbatrfase_reg_C_sf"/>
</dbReference>
<feature type="binding site" evidence="7">
    <location>
        <position position="109"/>
    </location>
    <ligand>
        <name>Zn(2+)</name>
        <dbReference type="ChEBI" id="CHEBI:29105"/>
    </ligand>
</feature>
<protein>
    <recommendedName>
        <fullName evidence="3 7">Aspartate carbamoyltransferase regulatory chain</fullName>
    </recommendedName>
</protein>
<evidence type="ECO:0000256" key="5">
    <source>
        <dbReference type="ARBA" id="ARBA00022833"/>
    </source>
</evidence>
<dbReference type="Pfam" id="PF02748">
    <property type="entry name" value="PyrI_C"/>
    <property type="match status" value="1"/>
</dbReference>
<organism evidence="10">
    <name type="scientific">uncultured marine thaumarchaeote AD1000_54_F06</name>
    <dbReference type="NCBI Taxonomy" id="1455925"/>
    <lineage>
        <taxon>Archaea</taxon>
        <taxon>Nitrososphaerota</taxon>
        <taxon>environmental samples</taxon>
    </lineage>
</organism>
<dbReference type="InterPro" id="IPR036793">
    <property type="entry name" value="Asp_carbatrfase_reg_N_sf"/>
</dbReference>
<dbReference type="NCBIfam" id="TIGR00240">
    <property type="entry name" value="ATCase_reg"/>
    <property type="match status" value="1"/>
</dbReference>
<evidence type="ECO:0000259" key="9">
    <source>
        <dbReference type="Pfam" id="PF02748"/>
    </source>
</evidence>
<dbReference type="SUPFAM" id="SSF54893">
    <property type="entry name" value="Aspartate carbamoyltransferase, Regulatory-chain, N-terminal domain"/>
    <property type="match status" value="1"/>
</dbReference>
<dbReference type="Gene3D" id="2.30.30.20">
    <property type="entry name" value="Aspartate carbamoyltransferase regulatory subunit, C-terminal domain"/>
    <property type="match status" value="1"/>
</dbReference>
<name>A0A075FTG0_9ARCH</name>
<evidence type="ECO:0000256" key="4">
    <source>
        <dbReference type="ARBA" id="ARBA00022723"/>
    </source>
</evidence>
<dbReference type="SUPFAM" id="SSF57825">
    <property type="entry name" value="Aspartate carbamoyltransferase, Regulatory-chain, C-terminal domain"/>
    <property type="match status" value="1"/>
</dbReference>
<dbReference type="EMBL" id="KF900434">
    <property type="protein sequence ID" value="AIE94930.1"/>
    <property type="molecule type" value="Genomic_DNA"/>
</dbReference>
<evidence type="ECO:0000256" key="7">
    <source>
        <dbReference type="HAMAP-Rule" id="MF_00002"/>
    </source>
</evidence>
<feature type="domain" description="Aspartate carbamoyltransferase regulatory subunit C-terminal" evidence="9">
    <location>
        <begin position="102"/>
        <end position="148"/>
    </location>
</feature>
<dbReference type="PANTHER" id="PTHR35805:SF1">
    <property type="entry name" value="ASPARTATE CARBAMOYLTRANSFERASE REGULATORY CHAIN"/>
    <property type="match status" value="1"/>
</dbReference>
<evidence type="ECO:0000313" key="10">
    <source>
        <dbReference type="EMBL" id="AIE94930.1"/>
    </source>
</evidence>
<dbReference type="HAMAP" id="MF_00002">
    <property type="entry name" value="Asp_carb_tr_reg"/>
    <property type="match status" value="1"/>
</dbReference>
<dbReference type="GO" id="GO:0006207">
    <property type="term" value="P:'de novo' pyrimidine nucleobase biosynthetic process"/>
    <property type="evidence" value="ECO:0007669"/>
    <property type="project" value="InterPro"/>
</dbReference>
<dbReference type="AlphaFoldDB" id="A0A075FTG0"/>
<dbReference type="GO" id="GO:0006221">
    <property type="term" value="P:pyrimidine nucleotide biosynthetic process"/>
    <property type="evidence" value="ECO:0007669"/>
    <property type="project" value="UniProtKB-UniRule"/>
</dbReference>
<dbReference type="Gene3D" id="3.30.70.140">
    <property type="entry name" value="Aspartate carbamoyltransferase regulatory subunit, N-terminal domain"/>
    <property type="match status" value="1"/>
</dbReference>
<keyword evidence="10" id="KW-0808">Transferase</keyword>
<dbReference type="PANTHER" id="PTHR35805">
    <property type="entry name" value="ASPARTATE CARBAMOYLTRANSFERASE REGULATORY CHAIN"/>
    <property type="match status" value="1"/>
</dbReference>
<dbReference type="GO" id="GO:0016740">
    <property type="term" value="F:transferase activity"/>
    <property type="evidence" value="ECO:0007669"/>
    <property type="project" value="UniProtKB-KW"/>
</dbReference>
<dbReference type="InterPro" id="IPR020545">
    <property type="entry name" value="Asp_carbamoyltransf_reg_N"/>
</dbReference>
<dbReference type="Pfam" id="PF01948">
    <property type="entry name" value="PyrI"/>
    <property type="match status" value="1"/>
</dbReference>
<gene>
    <name evidence="7 10" type="primary">pyrI</name>
</gene>
<reference evidence="10" key="1">
    <citation type="journal article" date="2014" name="Genome Biol. Evol.">
        <title>Pangenome evidence for extensive interdomain horizontal transfer affecting lineage core and shell genes in uncultured planktonic thaumarchaeota and euryarchaeota.</title>
        <authorList>
            <person name="Deschamps P."/>
            <person name="Zivanovic Y."/>
            <person name="Moreira D."/>
            <person name="Rodriguez-Valera F."/>
            <person name="Lopez-Garcia P."/>
        </authorList>
    </citation>
    <scope>NUCLEOTIDE SEQUENCE</scope>
</reference>
<keyword evidence="4 7" id="KW-0479">Metal-binding</keyword>
<comment type="cofactor">
    <cofactor evidence="7">
        <name>Zn(2+)</name>
        <dbReference type="ChEBI" id="CHEBI:29105"/>
    </cofactor>
    <text evidence="7">Binds 1 zinc ion per subunit.</text>
</comment>
<sequence length="159" mass="18202">MEQSDLIVRRIKDGTVIDHINEGKGLKVLEALEIDGSRGNVITIALNMPSGKLKKKDMIKVEGRFLEDDDTNKLAVIAPSSTVNIIKNYKLVEKRRVSLPNQIEQIFRCSNPDCITNSQEYIESTMEVMDKENLVLKCRYCGRVLDVNDLKYQKRIKNF</sequence>
<dbReference type="GO" id="GO:0046872">
    <property type="term" value="F:metal ion binding"/>
    <property type="evidence" value="ECO:0007669"/>
    <property type="project" value="UniProtKB-KW"/>
</dbReference>
<accession>A0A075FTG0</accession>
<feature type="binding site" evidence="7">
    <location>
        <position position="141"/>
    </location>
    <ligand>
        <name>Zn(2+)</name>
        <dbReference type="ChEBI" id="CHEBI:29105"/>
    </ligand>
</feature>
<evidence type="ECO:0000256" key="1">
    <source>
        <dbReference type="ARBA" id="ARBA00002565"/>
    </source>
</evidence>
<dbReference type="GO" id="GO:0009347">
    <property type="term" value="C:aspartate carbamoyltransferase complex"/>
    <property type="evidence" value="ECO:0007669"/>
    <property type="project" value="InterPro"/>
</dbReference>
<evidence type="ECO:0000256" key="6">
    <source>
        <dbReference type="ARBA" id="ARBA00022975"/>
    </source>
</evidence>